<evidence type="ECO:0000313" key="6">
    <source>
        <dbReference type="Proteomes" id="UP000515913"/>
    </source>
</evidence>
<dbReference type="InterPro" id="IPR050090">
    <property type="entry name" value="Tyrosine_recombinase_XerCD"/>
</dbReference>
<gene>
    <name evidence="5" type="ORF">H9Q81_01430</name>
</gene>
<dbReference type="KEGG" id="fho:H9Q81_01430"/>
<evidence type="ECO:0000259" key="4">
    <source>
        <dbReference type="PROSITE" id="PS51898"/>
    </source>
</evidence>
<evidence type="ECO:0000256" key="1">
    <source>
        <dbReference type="ARBA" id="ARBA00008857"/>
    </source>
</evidence>
<keyword evidence="3" id="KW-0233">DNA recombination</keyword>
<dbReference type="Gene3D" id="1.10.443.10">
    <property type="entry name" value="Intergrase catalytic core"/>
    <property type="match status" value="1"/>
</dbReference>
<organism evidence="5 6">
    <name type="scientific">Fusobacterium hominis</name>
    <dbReference type="NCBI Taxonomy" id="2764326"/>
    <lineage>
        <taxon>Bacteria</taxon>
        <taxon>Fusobacteriati</taxon>
        <taxon>Fusobacteriota</taxon>
        <taxon>Fusobacteriia</taxon>
        <taxon>Fusobacteriales</taxon>
        <taxon>Fusobacteriaceae</taxon>
        <taxon>Fusobacterium</taxon>
    </lineage>
</organism>
<dbReference type="RefSeq" id="WP_187422996.1">
    <property type="nucleotide sequence ID" value="NZ_CP060637.1"/>
</dbReference>
<dbReference type="Proteomes" id="UP000515913">
    <property type="component" value="Chromosome"/>
</dbReference>
<comment type="similarity">
    <text evidence="1">Belongs to the 'phage' integrase family.</text>
</comment>
<dbReference type="PANTHER" id="PTHR30349:SF41">
    <property type="entry name" value="INTEGRASE_RECOMBINASE PROTEIN MJ0367-RELATED"/>
    <property type="match status" value="1"/>
</dbReference>
<dbReference type="Pfam" id="PF00589">
    <property type="entry name" value="Phage_integrase"/>
    <property type="match status" value="1"/>
</dbReference>
<dbReference type="GO" id="GO:0006310">
    <property type="term" value="P:DNA recombination"/>
    <property type="evidence" value="ECO:0007669"/>
    <property type="project" value="UniProtKB-KW"/>
</dbReference>
<evidence type="ECO:0000256" key="2">
    <source>
        <dbReference type="ARBA" id="ARBA00023125"/>
    </source>
</evidence>
<dbReference type="GO" id="GO:0003677">
    <property type="term" value="F:DNA binding"/>
    <property type="evidence" value="ECO:0007669"/>
    <property type="project" value="UniProtKB-KW"/>
</dbReference>
<dbReference type="EMBL" id="CP060637">
    <property type="protein sequence ID" value="QNM15530.1"/>
    <property type="molecule type" value="Genomic_DNA"/>
</dbReference>
<dbReference type="Gene3D" id="1.10.150.130">
    <property type="match status" value="1"/>
</dbReference>
<protein>
    <submittedName>
        <fullName evidence="5">Tyrosine-type recombinase/integrase</fullName>
    </submittedName>
</protein>
<proteinExistence type="inferred from homology"/>
<dbReference type="PANTHER" id="PTHR30349">
    <property type="entry name" value="PHAGE INTEGRASE-RELATED"/>
    <property type="match status" value="1"/>
</dbReference>
<feature type="domain" description="Tyr recombinase" evidence="4">
    <location>
        <begin position="130"/>
        <end position="315"/>
    </location>
</feature>
<dbReference type="InterPro" id="IPR002104">
    <property type="entry name" value="Integrase_catalytic"/>
</dbReference>
<dbReference type="GO" id="GO:0015074">
    <property type="term" value="P:DNA integration"/>
    <property type="evidence" value="ECO:0007669"/>
    <property type="project" value="InterPro"/>
</dbReference>
<accession>A0A7G9GXJ8</accession>
<keyword evidence="2" id="KW-0238">DNA-binding</keyword>
<name>A0A7G9GXJ8_9FUSO</name>
<reference evidence="5 6" key="1">
    <citation type="submission" date="2020-08" db="EMBL/GenBank/DDBJ databases">
        <authorList>
            <person name="Liu C."/>
            <person name="Sun Q."/>
        </authorList>
    </citation>
    <scope>NUCLEOTIDE SEQUENCE [LARGE SCALE GENOMIC DNA]</scope>
    <source>
        <strain evidence="5 6">NSJ-57</strain>
    </source>
</reference>
<evidence type="ECO:0000256" key="3">
    <source>
        <dbReference type="ARBA" id="ARBA00023172"/>
    </source>
</evidence>
<dbReference type="CDD" id="cd00397">
    <property type="entry name" value="DNA_BRE_C"/>
    <property type="match status" value="1"/>
</dbReference>
<evidence type="ECO:0000313" key="5">
    <source>
        <dbReference type="EMBL" id="QNM15530.1"/>
    </source>
</evidence>
<dbReference type="InterPro" id="IPR011010">
    <property type="entry name" value="DNA_brk_join_enz"/>
</dbReference>
<dbReference type="PROSITE" id="PS51898">
    <property type="entry name" value="TYR_RECOMBINASE"/>
    <property type="match status" value="1"/>
</dbReference>
<dbReference type="InterPro" id="IPR013762">
    <property type="entry name" value="Integrase-like_cat_sf"/>
</dbReference>
<keyword evidence="6" id="KW-1185">Reference proteome</keyword>
<sequence length="324" mass="38497">MKLTVLEDLNKKNVEVYLEYLNSCKASNFDTWETTYKTYVNNFKLFLIWMQKTYKNRYLLSKDTLEAMPMIMESYRNHCREIGNSKRTIMNKTTSISAFYGWCVRRNKCKYHPFENKLERLRFTEKDKIRKSYFLTTEQILTVRLYMQVESKKYDLQDRILWEIFLDSACRISAIHSLKLEQLNLKGGYFTDVKEKEGYIVNVYFFEKCEELLEKWLAERKEKGIECPYLFITKYNGSYKQMSKETIRTRIKKLGKIIEIEDLYPHTLRKTAINLINNITGLGVASTYANHQSSSVTSKHYIQKTTAAEVRNQIIAARKKLGIF</sequence>
<dbReference type="InterPro" id="IPR010998">
    <property type="entry name" value="Integrase_recombinase_N"/>
</dbReference>
<dbReference type="AlphaFoldDB" id="A0A7G9GXJ8"/>
<dbReference type="SUPFAM" id="SSF56349">
    <property type="entry name" value="DNA breaking-rejoining enzymes"/>
    <property type="match status" value="1"/>
</dbReference>